<dbReference type="EMBL" id="JBHUGF010000010">
    <property type="protein sequence ID" value="MFD1990051.1"/>
    <property type="molecule type" value="Genomic_DNA"/>
</dbReference>
<keyword evidence="3" id="KW-1185">Reference proteome</keyword>
<evidence type="ECO:0000313" key="3">
    <source>
        <dbReference type="Proteomes" id="UP001597403"/>
    </source>
</evidence>
<dbReference type="Pfam" id="PF03374">
    <property type="entry name" value="ANT"/>
    <property type="match status" value="1"/>
</dbReference>
<accession>A0ABW4USQ1</accession>
<protein>
    <submittedName>
        <fullName evidence="2">Phage antirepressor</fullName>
    </submittedName>
</protein>
<evidence type="ECO:0000259" key="1">
    <source>
        <dbReference type="PROSITE" id="PS51750"/>
    </source>
</evidence>
<dbReference type="Pfam" id="PF02498">
    <property type="entry name" value="Bro-N"/>
    <property type="match status" value="1"/>
</dbReference>
<dbReference type="PROSITE" id="PS51750">
    <property type="entry name" value="BRO_N"/>
    <property type="match status" value="1"/>
</dbReference>
<organism evidence="2 3">
    <name type="scientific">Paenibacillus nicotianae</name>
    <dbReference type="NCBI Taxonomy" id="1526551"/>
    <lineage>
        <taxon>Bacteria</taxon>
        <taxon>Bacillati</taxon>
        <taxon>Bacillota</taxon>
        <taxon>Bacilli</taxon>
        <taxon>Bacillales</taxon>
        <taxon>Paenibacillaceae</taxon>
        <taxon>Paenibacillus</taxon>
    </lineage>
</organism>
<proteinExistence type="predicted"/>
<dbReference type="PANTHER" id="PTHR36180">
    <property type="entry name" value="DNA-BINDING PROTEIN-RELATED-RELATED"/>
    <property type="match status" value="1"/>
</dbReference>
<evidence type="ECO:0000313" key="2">
    <source>
        <dbReference type="EMBL" id="MFD1990051.1"/>
    </source>
</evidence>
<name>A0ABW4USQ1_9BACL</name>
<dbReference type="SMART" id="SM01040">
    <property type="entry name" value="Bro-N"/>
    <property type="match status" value="1"/>
</dbReference>
<comment type="caution">
    <text evidence="2">The sequence shown here is derived from an EMBL/GenBank/DDBJ whole genome shotgun (WGS) entry which is preliminary data.</text>
</comment>
<dbReference type="Proteomes" id="UP001597403">
    <property type="component" value="Unassembled WGS sequence"/>
</dbReference>
<dbReference type="RefSeq" id="WP_204823760.1">
    <property type="nucleotide sequence ID" value="NZ_JBHUGF010000010.1"/>
</dbReference>
<reference evidence="3" key="1">
    <citation type="journal article" date="2019" name="Int. J. Syst. Evol. Microbiol.">
        <title>The Global Catalogue of Microorganisms (GCM) 10K type strain sequencing project: providing services to taxonomists for standard genome sequencing and annotation.</title>
        <authorList>
            <consortium name="The Broad Institute Genomics Platform"/>
            <consortium name="The Broad Institute Genome Sequencing Center for Infectious Disease"/>
            <person name="Wu L."/>
            <person name="Ma J."/>
        </authorList>
    </citation>
    <scope>NUCLEOTIDE SEQUENCE [LARGE SCALE GENOMIC DNA]</scope>
    <source>
        <strain evidence="3">CGMCC 1.15067</strain>
    </source>
</reference>
<gene>
    <name evidence="2" type="ORF">ACFSGI_08775</name>
</gene>
<sequence>MNQLQVFNFNSNNLRTVDINDQPWFVLKDVCEVLSLSNPRMVKERLSDDVSSTYPIPDALGRVQDNTIINEDGLYDVILESRKPEAREFRKWITKDVLPSIRKTGMYATDELLANPDLLIAAATELKRERAERQRLESQSQEDAPKVAFANAVAGSHTSILVRELATIMQQNGINIGEKRLFTWLRENGYVVKRQGTDYNMPTQKSVQMGLLETKETVIQRTNGSSIQKTSKVTGKGQQYFIEKIREVYV</sequence>
<dbReference type="PANTHER" id="PTHR36180:SF2">
    <property type="entry name" value="BRO FAMILY PROTEIN"/>
    <property type="match status" value="1"/>
</dbReference>
<dbReference type="InterPro" id="IPR003497">
    <property type="entry name" value="BRO_N_domain"/>
</dbReference>
<feature type="domain" description="Bro-N" evidence="1">
    <location>
        <begin position="1"/>
        <end position="105"/>
    </location>
</feature>
<dbReference type="InterPro" id="IPR005039">
    <property type="entry name" value="Ant_C"/>
</dbReference>